<protein>
    <submittedName>
        <fullName evidence="2">Uncharacterized protein</fullName>
    </submittedName>
</protein>
<keyword evidence="3" id="KW-1185">Reference proteome</keyword>
<evidence type="ECO:0000313" key="2">
    <source>
        <dbReference type="EMBL" id="TLF51647.1"/>
    </source>
</evidence>
<accession>A0A5R8MI58</accession>
<reference evidence="2 3" key="1">
    <citation type="journal article" date="2007" name="Int. J. Syst. Evol. Microbiol.">
        <title>Halomonas saccharevitans sp. nov., Halomonas arcis sp. nov. and Halomonas subterranea sp. nov., halophilic bacteria isolated from hypersaline environments of China.</title>
        <authorList>
            <person name="Xu X.W."/>
            <person name="Wu Y.H."/>
            <person name="Zhou Z."/>
            <person name="Wang C.S."/>
            <person name="Zhou Y.G."/>
            <person name="Zhang H.B."/>
            <person name="Wang Y."/>
            <person name="Wu M."/>
        </authorList>
    </citation>
    <scope>NUCLEOTIDE SEQUENCE [LARGE SCALE GENOMIC DNA]</scope>
    <source>
        <strain evidence="2 3">TBZ3</strain>
    </source>
</reference>
<evidence type="ECO:0000256" key="1">
    <source>
        <dbReference type="SAM" id="MobiDB-lite"/>
    </source>
</evidence>
<dbReference type="OrthoDB" id="2065409at2"/>
<dbReference type="Proteomes" id="UP000306973">
    <property type="component" value="Unassembled WGS sequence"/>
</dbReference>
<proteinExistence type="predicted"/>
<dbReference type="EMBL" id="VBUI01000010">
    <property type="protein sequence ID" value="TLF51647.1"/>
    <property type="molecule type" value="Genomic_DNA"/>
</dbReference>
<evidence type="ECO:0000313" key="3">
    <source>
        <dbReference type="Proteomes" id="UP000306973"/>
    </source>
</evidence>
<gene>
    <name evidence="2" type="ORF">FEI13_08240</name>
</gene>
<organism evidence="2 3">
    <name type="scientific">Halomonas urmiana</name>
    <dbReference type="NCBI Taxonomy" id="490901"/>
    <lineage>
        <taxon>Bacteria</taxon>
        <taxon>Pseudomonadati</taxon>
        <taxon>Pseudomonadota</taxon>
        <taxon>Gammaproteobacteria</taxon>
        <taxon>Oceanospirillales</taxon>
        <taxon>Halomonadaceae</taxon>
        <taxon>Halomonas</taxon>
    </lineage>
</organism>
<sequence>MHNLESGEEIATHELHLGKGRTRCNENHYRYHRQREADLEQAFARRLGEPLGRQLCTYLRTTMPRHYKNQLAGTKRVLEAEPELDRALITGWVMRERLTAGMLKERLEATRQARARGRDPADAAPAAGSMPSDLTPSARLGRSSG</sequence>
<comment type="caution">
    <text evidence="2">The sequence shown here is derived from an EMBL/GenBank/DDBJ whole genome shotgun (WGS) entry which is preliminary data.</text>
</comment>
<feature type="compositionally biased region" description="Basic and acidic residues" evidence="1">
    <location>
        <begin position="109"/>
        <end position="121"/>
    </location>
</feature>
<dbReference type="RefSeq" id="WP_138181064.1">
    <property type="nucleotide sequence ID" value="NZ_VBUI01000010.1"/>
</dbReference>
<dbReference type="AlphaFoldDB" id="A0A5R8MI58"/>
<feature type="region of interest" description="Disordered" evidence="1">
    <location>
        <begin position="109"/>
        <end position="145"/>
    </location>
</feature>
<name>A0A5R8MI58_9GAMM</name>